<accession>A0A3N6LZJ1</accession>
<keyword evidence="1" id="KW-0732">Signal</keyword>
<keyword evidence="4" id="KW-1185">Reference proteome</keyword>
<dbReference type="EMBL" id="REGA01000014">
    <property type="protein sequence ID" value="RQG93354.1"/>
    <property type="molecule type" value="Genomic_DNA"/>
</dbReference>
<evidence type="ECO:0000313" key="4">
    <source>
        <dbReference type="Proteomes" id="UP000282323"/>
    </source>
</evidence>
<dbReference type="Gene3D" id="2.60.40.2480">
    <property type="entry name" value="Periplasmic metal-binding protein Tp34-type"/>
    <property type="match status" value="1"/>
</dbReference>
<proteinExistence type="predicted"/>
<sequence length="360" mass="38870">MRRREALATGGGLLAGVSAGCLESLRREDAWRELVVDPPDGVYVPSHADEMLSYGTTTAAGREISIGATRPHSFWTVTDEELSRSDVRSRHALHLMVDVRDGETGTVVPAPVTTTLRRGSDGERVDRRDLWPMLSQRMGVHYGDNVPIEDGGTYTVTVRVGPTSADVNTTETPAGKLAEPTTVGLEFEYEPAAIEGLERRLIDEDEDRGDPAALEPMGCCGDGRDEPAFDGPDAVRIGSGTTGDVVFVAALFGGADRSGRESPVLAVALLTPHNRYPLPFAAVSADVFRENDRIATGSPRETIDPRHGHRYGTRVEPDVLERGDELAISLDTPPQVARHEGYETAFLEGETTLSLAKREA</sequence>
<name>A0A3N6LZJ1_NATCH</name>
<dbReference type="Pfam" id="PF10634">
    <property type="entry name" value="Iron_transport"/>
    <property type="match status" value="1"/>
</dbReference>
<comment type="caution">
    <text evidence="3">The sequence shown here is derived from an EMBL/GenBank/DDBJ whole genome shotgun (WGS) entry which is preliminary data.</text>
</comment>
<dbReference type="OrthoDB" id="156174at2157"/>
<reference evidence="3 4" key="1">
    <citation type="submission" date="2018-10" db="EMBL/GenBank/DDBJ databases">
        <title>Natrarchaeobius chitinivorans gen. nov., sp. nov., and Natrarchaeobius haloalkaliphilus sp. nov., alkaliphilic, chitin-utilizing haloarchaea from hypersaline alkaline lakes.</title>
        <authorList>
            <person name="Sorokin D.Y."/>
            <person name="Elcheninov A.G."/>
            <person name="Kostrikina N.A."/>
            <person name="Bale N.J."/>
            <person name="Sinninghe Damste J.S."/>
            <person name="Khijniak T.V."/>
            <person name="Kublanov I.V."/>
            <person name="Toshchakov S.V."/>
        </authorList>
    </citation>
    <scope>NUCLEOTIDE SEQUENCE [LARGE SCALE GENOMIC DNA]</scope>
    <source>
        <strain evidence="3 4">AArcht4T</strain>
    </source>
</reference>
<evidence type="ECO:0000259" key="2">
    <source>
        <dbReference type="Pfam" id="PF24041"/>
    </source>
</evidence>
<evidence type="ECO:0000313" key="3">
    <source>
        <dbReference type="EMBL" id="RQG93354.1"/>
    </source>
</evidence>
<organism evidence="3 4">
    <name type="scientific">Natrarchaeobius chitinivorans</name>
    <dbReference type="NCBI Taxonomy" id="1679083"/>
    <lineage>
        <taxon>Archaea</taxon>
        <taxon>Methanobacteriati</taxon>
        <taxon>Methanobacteriota</taxon>
        <taxon>Stenosarchaea group</taxon>
        <taxon>Halobacteria</taxon>
        <taxon>Halobacteriales</taxon>
        <taxon>Natrialbaceae</taxon>
        <taxon>Natrarchaeobius</taxon>
    </lineage>
</organism>
<protein>
    <recommendedName>
        <fullName evidence="2">DUF7350 domain-containing protein</fullName>
    </recommendedName>
</protein>
<dbReference type="PROSITE" id="PS51257">
    <property type="entry name" value="PROKAR_LIPOPROTEIN"/>
    <property type="match status" value="1"/>
</dbReference>
<dbReference type="Proteomes" id="UP000282323">
    <property type="component" value="Unassembled WGS sequence"/>
</dbReference>
<dbReference type="InterPro" id="IPR018470">
    <property type="entry name" value="Metal-bd_Tp34-typ"/>
</dbReference>
<evidence type="ECO:0000256" key="1">
    <source>
        <dbReference type="ARBA" id="ARBA00022729"/>
    </source>
</evidence>
<dbReference type="InterPro" id="IPR055774">
    <property type="entry name" value="DUF7350"/>
</dbReference>
<dbReference type="RefSeq" id="WP_124196430.1">
    <property type="nucleotide sequence ID" value="NZ_REGA01000014.1"/>
</dbReference>
<dbReference type="Pfam" id="PF24041">
    <property type="entry name" value="DUF7350"/>
    <property type="match status" value="1"/>
</dbReference>
<gene>
    <name evidence="3" type="ORF">EA473_15085</name>
</gene>
<dbReference type="AlphaFoldDB" id="A0A3N6LZJ1"/>
<dbReference type="InterPro" id="IPR038482">
    <property type="entry name" value="Tp34-type_sf"/>
</dbReference>
<feature type="domain" description="DUF7350" evidence="2">
    <location>
        <begin position="236"/>
        <end position="351"/>
    </location>
</feature>